<keyword evidence="5" id="KW-0732">Signal</keyword>
<evidence type="ECO:0000256" key="4">
    <source>
        <dbReference type="PROSITE-ProRule" id="PRU00473"/>
    </source>
</evidence>
<evidence type="ECO:0000256" key="5">
    <source>
        <dbReference type="SAM" id="SignalP"/>
    </source>
</evidence>
<comment type="subcellular location">
    <subcellularLocation>
        <location evidence="1">Cell outer membrane</location>
    </subcellularLocation>
</comment>
<evidence type="ECO:0000256" key="1">
    <source>
        <dbReference type="ARBA" id="ARBA00004442"/>
    </source>
</evidence>
<dbReference type="CDD" id="cd07185">
    <property type="entry name" value="OmpA_C-like"/>
    <property type="match status" value="1"/>
</dbReference>
<dbReference type="Gene3D" id="3.30.1330.60">
    <property type="entry name" value="OmpA-like domain"/>
    <property type="match status" value="1"/>
</dbReference>
<evidence type="ECO:0000259" key="6">
    <source>
        <dbReference type="PROSITE" id="PS51123"/>
    </source>
</evidence>
<keyword evidence="8" id="KW-1185">Reference proteome</keyword>
<feature type="domain" description="OmpA-like" evidence="6">
    <location>
        <begin position="142"/>
        <end position="265"/>
    </location>
</feature>
<dbReference type="EMBL" id="FNNJ01000007">
    <property type="protein sequence ID" value="SDX61324.1"/>
    <property type="molecule type" value="Genomic_DNA"/>
</dbReference>
<dbReference type="InterPro" id="IPR036737">
    <property type="entry name" value="OmpA-like_sf"/>
</dbReference>
<protein>
    <submittedName>
        <fullName evidence="7">OmpA family protein</fullName>
    </submittedName>
</protein>
<reference evidence="7 8" key="1">
    <citation type="submission" date="2016-10" db="EMBL/GenBank/DDBJ databases">
        <authorList>
            <person name="de Groot N.N."/>
        </authorList>
    </citation>
    <scope>NUCLEOTIDE SEQUENCE [LARGE SCALE GENOMIC DNA]</scope>
    <source>
        <strain evidence="7 8">DSM 24956</strain>
    </source>
</reference>
<dbReference type="GO" id="GO:0009279">
    <property type="term" value="C:cell outer membrane"/>
    <property type="evidence" value="ECO:0007669"/>
    <property type="project" value="UniProtKB-SubCell"/>
</dbReference>
<dbReference type="PRINTS" id="PR01021">
    <property type="entry name" value="OMPADOMAIN"/>
</dbReference>
<feature type="signal peptide" evidence="5">
    <location>
        <begin position="1"/>
        <end position="21"/>
    </location>
</feature>
<dbReference type="InterPro" id="IPR050330">
    <property type="entry name" value="Bact_OuterMem_StrucFunc"/>
</dbReference>
<evidence type="ECO:0000313" key="8">
    <source>
        <dbReference type="Proteomes" id="UP000199595"/>
    </source>
</evidence>
<sequence>MRSLIIICFIVLFQFTINSTAQEKNNTNTLFKVSGIVKDSLTDQTLSNAKIVLYDVNKENFVRLQKDIEIIHQNTLKHKIKVVSTNEKGVYKVDASFNKYYQLIVTINGFVSETRLFSTFKNEIKSKEFNFKLENQEVYIDVDKRFLVKVKPIKFEINSSKISAASKREINKVVMLLKKYTDFEIEIGVHSSSLGSDAFNLKLSSRRALEISNYIKSFNWPLKDRLTAVGYGETKLINECVNGVKCTTKKHLKNKRVEFVLLNKYIPTSDMEYLNRNVNIN</sequence>
<dbReference type="OrthoDB" id="9809364at2"/>
<dbReference type="SUPFAM" id="SSF49464">
    <property type="entry name" value="Carboxypeptidase regulatory domain-like"/>
    <property type="match status" value="1"/>
</dbReference>
<proteinExistence type="predicted"/>
<dbReference type="InterPro" id="IPR008969">
    <property type="entry name" value="CarboxyPept-like_regulatory"/>
</dbReference>
<dbReference type="PANTHER" id="PTHR30329">
    <property type="entry name" value="STATOR ELEMENT OF FLAGELLAR MOTOR COMPLEX"/>
    <property type="match status" value="1"/>
</dbReference>
<dbReference type="AlphaFoldDB" id="A0A1H3D6G1"/>
<evidence type="ECO:0000256" key="3">
    <source>
        <dbReference type="ARBA" id="ARBA00023237"/>
    </source>
</evidence>
<evidence type="ECO:0000313" key="7">
    <source>
        <dbReference type="EMBL" id="SDX61324.1"/>
    </source>
</evidence>
<feature type="chain" id="PRO_5011679151" evidence="5">
    <location>
        <begin position="22"/>
        <end position="281"/>
    </location>
</feature>
<dbReference type="Gene3D" id="2.60.40.1120">
    <property type="entry name" value="Carboxypeptidase-like, regulatory domain"/>
    <property type="match status" value="1"/>
</dbReference>
<dbReference type="SUPFAM" id="SSF103088">
    <property type="entry name" value="OmpA-like"/>
    <property type="match status" value="1"/>
</dbReference>
<dbReference type="InterPro" id="IPR006665">
    <property type="entry name" value="OmpA-like"/>
</dbReference>
<dbReference type="PANTHER" id="PTHR30329:SF21">
    <property type="entry name" value="LIPOPROTEIN YIAD-RELATED"/>
    <property type="match status" value="1"/>
</dbReference>
<name>A0A1H3D6G1_9FLAO</name>
<gene>
    <name evidence="7" type="ORF">SAMN05444411_10750</name>
</gene>
<dbReference type="Proteomes" id="UP000199595">
    <property type="component" value="Unassembled WGS sequence"/>
</dbReference>
<organism evidence="7 8">
    <name type="scientific">Lutibacter oricola</name>
    <dbReference type="NCBI Taxonomy" id="762486"/>
    <lineage>
        <taxon>Bacteria</taxon>
        <taxon>Pseudomonadati</taxon>
        <taxon>Bacteroidota</taxon>
        <taxon>Flavobacteriia</taxon>
        <taxon>Flavobacteriales</taxon>
        <taxon>Flavobacteriaceae</taxon>
        <taxon>Lutibacter</taxon>
    </lineage>
</organism>
<dbReference type="InterPro" id="IPR006664">
    <property type="entry name" value="OMP_bac"/>
</dbReference>
<dbReference type="PROSITE" id="PS51123">
    <property type="entry name" value="OMPA_2"/>
    <property type="match status" value="1"/>
</dbReference>
<dbReference type="STRING" id="762486.SAMN05444411_10750"/>
<dbReference type="RefSeq" id="WP_090124060.1">
    <property type="nucleotide sequence ID" value="NZ_FNNJ01000007.1"/>
</dbReference>
<dbReference type="Pfam" id="PF00691">
    <property type="entry name" value="OmpA"/>
    <property type="match status" value="1"/>
</dbReference>
<evidence type="ECO:0000256" key="2">
    <source>
        <dbReference type="ARBA" id="ARBA00023136"/>
    </source>
</evidence>
<keyword evidence="2 4" id="KW-0472">Membrane</keyword>
<accession>A0A1H3D6G1</accession>
<keyword evidence="3" id="KW-0998">Cell outer membrane</keyword>